<keyword evidence="4" id="KW-0862">Zinc</keyword>
<dbReference type="PANTHER" id="PTHR10201">
    <property type="entry name" value="MATRIX METALLOPROTEINASE"/>
    <property type="match status" value="1"/>
</dbReference>
<dbReference type="GO" id="GO:0008237">
    <property type="term" value="F:metallopeptidase activity"/>
    <property type="evidence" value="ECO:0007669"/>
    <property type="project" value="UniProtKB-KW"/>
</dbReference>
<dbReference type="SUPFAM" id="SSF55486">
    <property type="entry name" value="Metalloproteases ('zincins'), catalytic domain"/>
    <property type="match status" value="1"/>
</dbReference>
<keyword evidence="6" id="KW-0482">Metalloprotease</keyword>
<proteinExistence type="predicted"/>
<evidence type="ECO:0000256" key="3">
    <source>
        <dbReference type="ARBA" id="ARBA00022801"/>
    </source>
</evidence>
<reference evidence="7" key="1">
    <citation type="journal article" date="2019" name="Int. J. Syst. Evol. Microbiol.">
        <title>The Global Catalogue of Microorganisms (GCM) 10K type strain sequencing project: providing services to taxonomists for standard genome sequencing and annotation.</title>
        <authorList>
            <consortium name="The Broad Institute Genomics Platform"/>
            <consortium name="The Broad Institute Genome Sequencing Center for Infectious Disease"/>
            <person name="Wu L."/>
            <person name="Ma J."/>
        </authorList>
    </citation>
    <scope>NUCLEOTIDE SEQUENCE [LARGE SCALE GENOMIC DNA]</scope>
    <source>
        <strain evidence="7">CCM 8905</strain>
    </source>
</reference>
<dbReference type="Gene3D" id="3.40.390.10">
    <property type="entry name" value="Collagenase (Catalytic Domain)"/>
    <property type="match status" value="1"/>
</dbReference>
<gene>
    <name evidence="6" type="ORF">ACFP1G_02440</name>
</gene>
<feature type="domain" description="Peptidase metallopeptidase" evidence="5">
    <location>
        <begin position="82"/>
        <end position="234"/>
    </location>
</feature>
<evidence type="ECO:0000256" key="1">
    <source>
        <dbReference type="ARBA" id="ARBA00022670"/>
    </source>
</evidence>
<dbReference type="Pfam" id="PF00413">
    <property type="entry name" value="Peptidase_M10"/>
    <property type="match status" value="1"/>
</dbReference>
<keyword evidence="3 6" id="KW-0378">Hydrolase</keyword>
<evidence type="ECO:0000259" key="5">
    <source>
        <dbReference type="SMART" id="SM00235"/>
    </source>
</evidence>
<organism evidence="6 7">
    <name type="scientific">Levilactobacillus tongjiangensis</name>
    <dbReference type="NCBI Taxonomy" id="2486023"/>
    <lineage>
        <taxon>Bacteria</taxon>
        <taxon>Bacillati</taxon>
        <taxon>Bacillota</taxon>
        <taxon>Bacilli</taxon>
        <taxon>Lactobacillales</taxon>
        <taxon>Lactobacillaceae</taxon>
        <taxon>Levilactobacillus</taxon>
    </lineage>
</organism>
<dbReference type="Proteomes" id="UP001596254">
    <property type="component" value="Unassembled WGS sequence"/>
</dbReference>
<keyword evidence="7" id="KW-1185">Reference proteome</keyword>
<accession>A0ABW1SQF0</accession>
<keyword evidence="2" id="KW-0479">Metal-binding</keyword>
<keyword evidence="1" id="KW-0645">Protease</keyword>
<dbReference type="InterPro" id="IPR006026">
    <property type="entry name" value="Peptidase_Metallo"/>
</dbReference>
<sequence length="234" mass="25820">MKVIRRLLLVLCLGMGLFVVSNWQSLVTQVTFYHSAATNLLAQKGSSQKGSNYKSSGYILRNTKDATTKTGANDTPVEVAMQGLLLDKTYVYHFEKGTPAAAQRVFNEAILLYNRTNLVTLKLGDATTKTNQITLGVYHKREAKGQATVEYGHGGPEITQRINWRGIQTTNTATARLNATYPQSFKRSVAVHELGHALGLDHSTEKVSVMYPIDQGVYQLSAADLKSLHAIYEK</sequence>
<dbReference type="EC" id="3.4.24.-" evidence="6"/>
<protein>
    <submittedName>
        <fullName evidence="6">Matrixin family metalloprotease</fullName>
        <ecNumber evidence="6">3.4.24.-</ecNumber>
    </submittedName>
</protein>
<evidence type="ECO:0000256" key="4">
    <source>
        <dbReference type="ARBA" id="ARBA00022833"/>
    </source>
</evidence>
<dbReference type="EMBL" id="JBHSSK010000007">
    <property type="protein sequence ID" value="MFC6206338.1"/>
    <property type="molecule type" value="Genomic_DNA"/>
</dbReference>
<comment type="caution">
    <text evidence="6">The sequence shown here is derived from an EMBL/GenBank/DDBJ whole genome shotgun (WGS) entry which is preliminary data.</text>
</comment>
<dbReference type="SMART" id="SM00235">
    <property type="entry name" value="ZnMc"/>
    <property type="match status" value="1"/>
</dbReference>
<evidence type="ECO:0000313" key="6">
    <source>
        <dbReference type="EMBL" id="MFC6206338.1"/>
    </source>
</evidence>
<name>A0ABW1SQF0_9LACO</name>
<evidence type="ECO:0000256" key="2">
    <source>
        <dbReference type="ARBA" id="ARBA00022723"/>
    </source>
</evidence>
<dbReference type="InterPro" id="IPR024079">
    <property type="entry name" value="MetalloPept_cat_dom_sf"/>
</dbReference>
<evidence type="ECO:0000313" key="7">
    <source>
        <dbReference type="Proteomes" id="UP001596254"/>
    </source>
</evidence>
<dbReference type="RefSeq" id="WP_125692102.1">
    <property type="nucleotide sequence ID" value="NZ_JBHSSK010000007.1"/>
</dbReference>
<dbReference type="InterPro" id="IPR001818">
    <property type="entry name" value="Pept_M10_metallopeptidase"/>
</dbReference>